<accession>A0A4R6R6U6</accession>
<protein>
    <submittedName>
        <fullName evidence="9">Biopolymer transport protein ExbD/biopolymer transport protein TolR</fullName>
    </submittedName>
</protein>
<keyword evidence="4 7" id="KW-0812">Transmembrane</keyword>
<evidence type="ECO:0000256" key="4">
    <source>
        <dbReference type="ARBA" id="ARBA00022692"/>
    </source>
</evidence>
<evidence type="ECO:0000256" key="5">
    <source>
        <dbReference type="ARBA" id="ARBA00022989"/>
    </source>
</evidence>
<comment type="caution">
    <text evidence="9">The sequence shown here is derived from an EMBL/GenBank/DDBJ whole genome shotgun (WGS) entry which is preliminary data.</text>
</comment>
<evidence type="ECO:0000256" key="8">
    <source>
        <dbReference type="SAM" id="Phobius"/>
    </source>
</evidence>
<keyword evidence="6 8" id="KW-0472">Membrane</keyword>
<evidence type="ECO:0000256" key="3">
    <source>
        <dbReference type="ARBA" id="ARBA00022475"/>
    </source>
</evidence>
<keyword evidence="5 8" id="KW-1133">Transmembrane helix</keyword>
<evidence type="ECO:0000313" key="10">
    <source>
        <dbReference type="Proteomes" id="UP000294593"/>
    </source>
</evidence>
<comment type="similarity">
    <text evidence="2 7">Belongs to the ExbD/TolR family.</text>
</comment>
<keyword evidence="7" id="KW-0653">Protein transport</keyword>
<gene>
    <name evidence="9" type="ORF">EV672_10729</name>
</gene>
<dbReference type="GO" id="GO:0022857">
    <property type="term" value="F:transmembrane transporter activity"/>
    <property type="evidence" value="ECO:0007669"/>
    <property type="project" value="InterPro"/>
</dbReference>
<dbReference type="PANTHER" id="PTHR30558:SF7">
    <property type="entry name" value="TOL-PAL SYSTEM PROTEIN TOLR"/>
    <property type="match status" value="1"/>
</dbReference>
<evidence type="ECO:0000256" key="6">
    <source>
        <dbReference type="ARBA" id="ARBA00023136"/>
    </source>
</evidence>
<keyword evidence="3" id="KW-1003">Cell membrane</keyword>
<dbReference type="Pfam" id="PF02472">
    <property type="entry name" value="ExbD"/>
    <property type="match status" value="1"/>
</dbReference>
<keyword evidence="10" id="KW-1185">Reference proteome</keyword>
<dbReference type="Proteomes" id="UP000294593">
    <property type="component" value="Unassembled WGS sequence"/>
</dbReference>
<keyword evidence="7" id="KW-0813">Transport</keyword>
<dbReference type="AlphaFoldDB" id="A0A4R6R6U6"/>
<dbReference type="EMBL" id="SNXW01000007">
    <property type="protein sequence ID" value="TDP81599.1"/>
    <property type="molecule type" value="Genomic_DNA"/>
</dbReference>
<evidence type="ECO:0000256" key="2">
    <source>
        <dbReference type="ARBA" id="ARBA00005811"/>
    </source>
</evidence>
<sequence length="160" mass="17013">MAFGRLERPQGSQPMSDINMTPLIDVMLVLLVIFMLTAPLMTSRLKLDLPKADARANPPTPPAVLAIALTADGQTHLDEQLITPEALAKQVEAQSRAKPDTEVQLRVDRVVPYERVAQLIGLLQKSGLNRIAFVTEAALPGAAGDGGVGGDPDMTPSAKP</sequence>
<organism evidence="9 10">
    <name type="scientific">Aquabacterium commune</name>
    <dbReference type="NCBI Taxonomy" id="70586"/>
    <lineage>
        <taxon>Bacteria</taxon>
        <taxon>Pseudomonadati</taxon>
        <taxon>Pseudomonadota</taxon>
        <taxon>Betaproteobacteria</taxon>
        <taxon>Burkholderiales</taxon>
        <taxon>Aquabacterium</taxon>
    </lineage>
</organism>
<evidence type="ECO:0000313" key="9">
    <source>
        <dbReference type="EMBL" id="TDP81599.1"/>
    </source>
</evidence>
<dbReference type="PANTHER" id="PTHR30558">
    <property type="entry name" value="EXBD MEMBRANE COMPONENT OF PMF-DRIVEN MACROMOLECULE IMPORT SYSTEM"/>
    <property type="match status" value="1"/>
</dbReference>
<proteinExistence type="inferred from homology"/>
<dbReference type="RefSeq" id="WP_133609688.1">
    <property type="nucleotide sequence ID" value="NZ_SNXW01000007.1"/>
</dbReference>
<dbReference type="GO" id="GO:0015031">
    <property type="term" value="P:protein transport"/>
    <property type="evidence" value="ECO:0007669"/>
    <property type="project" value="UniProtKB-KW"/>
</dbReference>
<dbReference type="InterPro" id="IPR003400">
    <property type="entry name" value="ExbD"/>
</dbReference>
<dbReference type="OrthoDB" id="9798629at2"/>
<evidence type="ECO:0000256" key="7">
    <source>
        <dbReference type="RuleBase" id="RU003879"/>
    </source>
</evidence>
<comment type="subcellular location">
    <subcellularLocation>
        <location evidence="1">Cell membrane</location>
        <topology evidence="1">Single-pass membrane protein</topology>
    </subcellularLocation>
    <subcellularLocation>
        <location evidence="7">Cell membrane</location>
        <topology evidence="7">Single-pass type II membrane protein</topology>
    </subcellularLocation>
</comment>
<dbReference type="Gene3D" id="3.30.420.270">
    <property type="match status" value="1"/>
</dbReference>
<evidence type="ECO:0000256" key="1">
    <source>
        <dbReference type="ARBA" id="ARBA00004162"/>
    </source>
</evidence>
<feature type="transmembrane region" description="Helical" evidence="8">
    <location>
        <begin position="20"/>
        <end position="41"/>
    </location>
</feature>
<name>A0A4R6R6U6_9BURK</name>
<dbReference type="GO" id="GO:0005886">
    <property type="term" value="C:plasma membrane"/>
    <property type="evidence" value="ECO:0007669"/>
    <property type="project" value="UniProtKB-SubCell"/>
</dbReference>
<reference evidence="9 10" key="1">
    <citation type="submission" date="2019-03" db="EMBL/GenBank/DDBJ databases">
        <title>Genomic Encyclopedia of Type Strains, Phase IV (KMG-IV): sequencing the most valuable type-strain genomes for metagenomic binning, comparative biology and taxonomic classification.</title>
        <authorList>
            <person name="Goeker M."/>
        </authorList>
    </citation>
    <scope>NUCLEOTIDE SEQUENCE [LARGE SCALE GENOMIC DNA]</scope>
    <source>
        <strain evidence="9 10">DSM 11901</strain>
    </source>
</reference>